<keyword evidence="1" id="KW-0472">Membrane</keyword>
<dbReference type="EMBL" id="UINC01145817">
    <property type="protein sequence ID" value="SVD36174.1"/>
    <property type="molecule type" value="Genomic_DNA"/>
</dbReference>
<feature type="non-terminal residue" evidence="2">
    <location>
        <position position="71"/>
    </location>
</feature>
<sequence>MQAWYHFLWILCVITLMGSGCWRPPMIRTYVALPENVEPKSTVDRTALSPMEERYLVRRGDTAYAIAKCLQ</sequence>
<accession>A0A382UPI5</accession>
<gene>
    <name evidence="2" type="ORF">METZ01_LOCUS389028</name>
</gene>
<reference evidence="2" key="1">
    <citation type="submission" date="2018-05" db="EMBL/GenBank/DDBJ databases">
        <authorList>
            <person name="Lanie J.A."/>
            <person name="Ng W.-L."/>
            <person name="Kazmierczak K.M."/>
            <person name="Andrzejewski T.M."/>
            <person name="Davidsen T.M."/>
            <person name="Wayne K.J."/>
            <person name="Tettelin H."/>
            <person name="Glass J.I."/>
            <person name="Rusch D."/>
            <person name="Podicherti R."/>
            <person name="Tsui H.-C.T."/>
            <person name="Winkler M.E."/>
        </authorList>
    </citation>
    <scope>NUCLEOTIDE SEQUENCE</scope>
</reference>
<protein>
    <recommendedName>
        <fullName evidence="3">LysM domain-containing protein</fullName>
    </recommendedName>
</protein>
<evidence type="ECO:0008006" key="3">
    <source>
        <dbReference type="Google" id="ProtNLM"/>
    </source>
</evidence>
<evidence type="ECO:0000313" key="2">
    <source>
        <dbReference type="EMBL" id="SVD36174.1"/>
    </source>
</evidence>
<organism evidence="2">
    <name type="scientific">marine metagenome</name>
    <dbReference type="NCBI Taxonomy" id="408172"/>
    <lineage>
        <taxon>unclassified sequences</taxon>
        <taxon>metagenomes</taxon>
        <taxon>ecological metagenomes</taxon>
    </lineage>
</organism>
<proteinExistence type="predicted"/>
<evidence type="ECO:0000256" key="1">
    <source>
        <dbReference type="SAM" id="Phobius"/>
    </source>
</evidence>
<keyword evidence="1" id="KW-0812">Transmembrane</keyword>
<keyword evidence="1" id="KW-1133">Transmembrane helix</keyword>
<feature type="transmembrane region" description="Helical" evidence="1">
    <location>
        <begin position="6"/>
        <end position="22"/>
    </location>
</feature>
<name>A0A382UPI5_9ZZZZ</name>
<dbReference type="AlphaFoldDB" id="A0A382UPI5"/>